<protein>
    <submittedName>
        <fullName evidence="1">Branched-subunit amino acid aminotransferase/4-amino-4-deoxychorismate lyase</fullName>
    </submittedName>
</protein>
<dbReference type="InterPro" id="IPR043132">
    <property type="entry name" value="BCAT-like_C"/>
</dbReference>
<name>A0A7W8A147_9ACTN</name>
<keyword evidence="1" id="KW-0808">Transferase</keyword>
<keyword evidence="2" id="KW-1185">Reference proteome</keyword>
<dbReference type="Proteomes" id="UP000568380">
    <property type="component" value="Unassembled WGS sequence"/>
</dbReference>
<dbReference type="SUPFAM" id="SSF56752">
    <property type="entry name" value="D-aminoacid aminotransferase-like PLP-dependent enzymes"/>
    <property type="match status" value="1"/>
</dbReference>
<dbReference type="AlphaFoldDB" id="A0A7W8A147"/>
<dbReference type="InterPro" id="IPR036038">
    <property type="entry name" value="Aminotransferase-like"/>
</dbReference>
<organism evidence="1 2">
    <name type="scientific">Nonomuraea endophytica</name>
    <dbReference type="NCBI Taxonomy" id="714136"/>
    <lineage>
        <taxon>Bacteria</taxon>
        <taxon>Bacillati</taxon>
        <taxon>Actinomycetota</taxon>
        <taxon>Actinomycetes</taxon>
        <taxon>Streptosporangiales</taxon>
        <taxon>Streptosporangiaceae</taxon>
        <taxon>Nonomuraea</taxon>
    </lineage>
</organism>
<gene>
    <name evidence="1" type="ORF">HNR40_003066</name>
</gene>
<comment type="caution">
    <text evidence="1">The sequence shown here is derived from an EMBL/GenBank/DDBJ whole genome shotgun (WGS) entry which is preliminary data.</text>
</comment>
<dbReference type="GO" id="GO:0008483">
    <property type="term" value="F:transaminase activity"/>
    <property type="evidence" value="ECO:0007669"/>
    <property type="project" value="UniProtKB-KW"/>
</dbReference>
<reference evidence="1 2" key="1">
    <citation type="submission" date="2020-08" db="EMBL/GenBank/DDBJ databases">
        <title>Genomic Encyclopedia of Type Strains, Phase IV (KMG-IV): sequencing the most valuable type-strain genomes for metagenomic binning, comparative biology and taxonomic classification.</title>
        <authorList>
            <person name="Goeker M."/>
        </authorList>
    </citation>
    <scope>NUCLEOTIDE SEQUENCE [LARGE SCALE GENOMIC DNA]</scope>
    <source>
        <strain evidence="1 2">DSM 45385</strain>
    </source>
</reference>
<dbReference type="InterPro" id="IPR043131">
    <property type="entry name" value="BCAT-like_N"/>
</dbReference>
<evidence type="ECO:0000313" key="1">
    <source>
        <dbReference type="EMBL" id="MBB5077593.1"/>
    </source>
</evidence>
<proteinExistence type="predicted"/>
<dbReference type="RefSeq" id="WP_184961508.1">
    <property type="nucleotide sequence ID" value="NZ_JACHIN010000003.1"/>
</dbReference>
<sequence length="260" mass="27725">MIGLERAVVDGRPATGADVGLGIAARGGHFTAMQVRNHAVRGLDLHLDRLDQATEELYGLPVDRDLVVESVAAALGGDLHDASVRVNVVLTGRLHVIVTTGAPVDAPSAPRRLMTVAYQRFLPHIKHGGGFPSIHLGRRAAAEGFDDALLVADDGTISEGTITNLGCFDGSRVVWPQAAMLEGITLRLLRRRLPLAGIPQTVRTLKPTDLAGFPAVFLTNSWGVSPVGQVDDLVLSAEPRDLSPILAVFEDTPWDPIPRL</sequence>
<keyword evidence="1" id="KW-0456">Lyase</keyword>
<dbReference type="Pfam" id="PF01063">
    <property type="entry name" value="Aminotran_4"/>
    <property type="match status" value="1"/>
</dbReference>
<dbReference type="GO" id="GO:0016829">
    <property type="term" value="F:lyase activity"/>
    <property type="evidence" value="ECO:0007669"/>
    <property type="project" value="UniProtKB-KW"/>
</dbReference>
<accession>A0A7W8A147</accession>
<dbReference type="InterPro" id="IPR001544">
    <property type="entry name" value="Aminotrans_IV"/>
</dbReference>
<evidence type="ECO:0000313" key="2">
    <source>
        <dbReference type="Proteomes" id="UP000568380"/>
    </source>
</evidence>
<keyword evidence="1" id="KW-0032">Aminotransferase</keyword>
<dbReference type="NCBIfam" id="NF006734">
    <property type="entry name" value="PRK09266.1"/>
    <property type="match status" value="1"/>
</dbReference>
<dbReference type="Gene3D" id="3.30.470.10">
    <property type="match status" value="1"/>
</dbReference>
<dbReference type="EMBL" id="JACHIN010000003">
    <property type="protein sequence ID" value="MBB5077593.1"/>
    <property type="molecule type" value="Genomic_DNA"/>
</dbReference>
<dbReference type="Gene3D" id="3.20.10.10">
    <property type="entry name" value="D-amino Acid Aminotransferase, subunit A, domain 2"/>
    <property type="match status" value="1"/>
</dbReference>